<evidence type="ECO:0000313" key="2">
    <source>
        <dbReference type="EMBL" id="MBD7944435.1"/>
    </source>
</evidence>
<dbReference type="Pfam" id="PF12867">
    <property type="entry name" value="DinB_2"/>
    <property type="match status" value="1"/>
</dbReference>
<comment type="caution">
    <text evidence="2">The sequence shown here is derived from an EMBL/GenBank/DDBJ whole genome shotgun (WGS) entry which is preliminary data.</text>
</comment>
<gene>
    <name evidence="2" type="ORF">H9650_09940</name>
</gene>
<feature type="domain" description="DinB-like" evidence="1">
    <location>
        <begin position="9"/>
        <end position="155"/>
    </location>
</feature>
<organism evidence="2 3">
    <name type="scientific">Psychrobacillus faecigallinarum</name>
    <dbReference type="NCBI Taxonomy" id="2762235"/>
    <lineage>
        <taxon>Bacteria</taxon>
        <taxon>Bacillati</taxon>
        <taxon>Bacillota</taxon>
        <taxon>Bacilli</taxon>
        <taxon>Bacillales</taxon>
        <taxon>Bacillaceae</taxon>
        <taxon>Psychrobacillus</taxon>
    </lineage>
</organism>
<dbReference type="RefSeq" id="WP_191697089.1">
    <property type="nucleotide sequence ID" value="NZ_JACSQO010000004.1"/>
</dbReference>
<reference evidence="2 3" key="1">
    <citation type="submission" date="2020-08" db="EMBL/GenBank/DDBJ databases">
        <title>A Genomic Blueprint of the Chicken Gut Microbiome.</title>
        <authorList>
            <person name="Gilroy R."/>
            <person name="Ravi A."/>
            <person name="Getino M."/>
            <person name="Pursley I."/>
            <person name="Horton D.L."/>
            <person name="Alikhan N.-F."/>
            <person name="Baker D."/>
            <person name="Gharbi K."/>
            <person name="Hall N."/>
            <person name="Watson M."/>
            <person name="Adriaenssens E.M."/>
            <person name="Foster-Nyarko E."/>
            <person name="Jarju S."/>
            <person name="Secka A."/>
            <person name="Antonio M."/>
            <person name="Oren A."/>
            <person name="Chaudhuri R."/>
            <person name="La Ragione R.M."/>
            <person name="Hildebrand F."/>
            <person name="Pallen M.J."/>
        </authorList>
    </citation>
    <scope>NUCLEOTIDE SEQUENCE [LARGE SCALE GENOMIC DNA]</scope>
    <source>
        <strain evidence="2 3">Sa2BUA9</strain>
    </source>
</reference>
<dbReference type="InterPro" id="IPR024775">
    <property type="entry name" value="DinB-like"/>
</dbReference>
<name>A0ABR8R9T8_9BACI</name>
<evidence type="ECO:0000259" key="1">
    <source>
        <dbReference type="Pfam" id="PF12867"/>
    </source>
</evidence>
<accession>A0ABR8R9T8</accession>
<evidence type="ECO:0000313" key="3">
    <source>
        <dbReference type="Proteomes" id="UP000640786"/>
    </source>
</evidence>
<keyword evidence="3" id="KW-1185">Reference proteome</keyword>
<protein>
    <submittedName>
        <fullName evidence="2">DinB family protein</fullName>
    </submittedName>
</protein>
<dbReference type="InterPro" id="IPR034660">
    <property type="entry name" value="DinB/YfiT-like"/>
</dbReference>
<dbReference type="Proteomes" id="UP000640786">
    <property type="component" value="Unassembled WGS sequence"/>
</dbReference>
<sequence>MFLEKNNEIRADLFRLVDSLTEEEFNKKPDNNAWSPKEIMEHLVKMENTIVKGIKAELANPQSPQVKKKPIGVSTFRLIKVKAPKHTVPKPDYETKEVMKNKLHEARMELLKVYADNEYQVFQKKSLKHPLFGQVPLVQWFPFVGLHEKRHLKQLEKTIKKIKGH</sequence>
<dbReference type="SUPFAM" id="SSF109854">
    <property type="entry name" value="DinB/YfiT-like putative metalloenzymes"/>
    <property type="match status" value="1"/>
</dbReference>
<dbReference type="Gene3D" id="1.20.120.450">
    <property type="entry name" value="dinb family like domain"/>
    <property type="match status" value="1"/>
</dbReference>
<proteinExistence type="predicted"/>
<dbReference type="EMBL" id="JACSQO010000004">
    <property type="protein sequence ID" value="MBD7944435.1"/>
    <property type="molecule type" value="Genomic_DNA"/>
</dbReference>